<keyword evidence="3" id="KW-1185">Reference proteome</keyword>
<name>A0A6J8CLI1_MYTCO</name>
<dbReference type="AlphaFoldDB" id="A0A6J8CLI1"/>
<organism evidence="2 3">
    <name type="scientific">Mytilus coruscus</name>
    <name type="common">Sea mussel</name>
    <dbReference type="NCBI Taxonomy" id="42192"/>
    <lineage>
        <taxon>Eukaryota</taxon>
        <taxon>Metazoa</taxon>
        <taxon>Spiralia</taxon>
        <taxon>Lophotrochozoa</taxon>
        <taxon>Mollusca</taxon>
        <taxon>Bivalvia</taxon>
        <taxon>Autobranchia</taxon>
        <taxon>Pteriomorphia</taxon>
        <taxon>Mytilida</taxon>
        <taxon>Mytiloidea</taxon>
        <taxon>Mytilidae</taxon>
        <taxon>Mytilinae</taxon>
        <taxon>Mytilus</taxon>
    </lineage>
</organism>
<dbReference type="PANTHER" id="PTHR12001">
    <property type="entry name" value="GERANYLGERANYL PYROPHOSPHATE SYNTHASE"/>
    <property type="match status" value="1"/>
</dbReference>
<comment type="similarity">
    <text evidence="1">Belongs to the FPP/GGPP synthase family.</text>
</comment>
<keyword evidence="1 2" id="KW-0808">Transferase</keyword>
<dbReference type="Pfam" id="PF00348">
    <property type="entry name" value="polyprenyl_synt"/>
    <property type="match status" value="1"/>
</dbReference>
<dbReference type="OrthoDB" id="9983019at2759"/>
<dbReference type="GO" id="GO:0097269">
    <property type="term" value="F:all-trans-decaprenyl-diphosphate synthase activity"/>
    <property type="evidence" value="ECO:0007669"/>
    <property type="project" value="UniProtKB-EC"/>
</dbReference>
<dbReference type="EMBL" id="CACVKT020005661">
    <property type="protein sequence ID" value="CAC5396865.1"/>
    <property type="molecule type" value="Genomic_DNA"/>
</dbReference>
<evidence type="ECO:0000313" key="3">
    <source>
        <dbReference type="Proteomes" id="UP000507470"/>
    </source>
</evidence>
<reference evidence="2 3" key="1">
    <citation type="submission" date="2020-06" db="EMBL/GenBank/DDBJ databases">
        <authorList>
            <person name="Li R."/>
            <person name="Bekaert M."/>
        </authorList>
    </citation>
    <scope>NUCLEOTIDE SEQUENCE [LARGE SCALE GENOMIC DNA]</scope>
    <source>
        <strain evidence="3">wild</strain>
    </source>
</reference>
<evidence type="ECO:0000256" key="1">
    <source>
        <dbReference type="RuleBase" id="RU004466"/>
    </source>
</evidence>
<dbReference type="InterPro" id="IPR008949">
    <property type="entry name" value="Isoprenoid_synthase_dom_sf"/>
</dbReference>
<protein>
    <submittedName>
        <fullName evidence="2">PDSS2</fullName>
        <ecNumber evidence="2">2.5.1.91</ecNumber>
    </submittedName>
</protein>
<gene>
    <name evidence="2" type="ORF">MCOR_31369</name>
</gene>
<dbReference type="Gene3D" id="1.10.600.10">
    <property type="entry name" value="Farnesyl Diphosphate Synthase"/>
    <property type="match status" value="1"/>
</dbReference>
<proteinExistence type="inferred from homology"/>
<evidence type="ECO:0000313" key="2">
    <source>
        <dbReference type="EMBL" id="CAC5396865.1"/>
    </source>
</evidence>
<dbReference type="SUPFAM" id="SSF48576">
    <property type="entry name" value="Terpenoid synthases"/>
    <property type="match status" value="1"/>
</dbReference>
<dbReference type="CDD" id="cd00867">
    <property type="entry name" value="Trans_IPPS"/>
    <property type="match status" value="1"/>
</dbReference>
<dbReference type="Proteomes" id="UP000507470">
    <property type="component" value="Unassembled WGS sequence"/>
</dbReference>
<dbReference type="GO" id="GO:0005739">
    <property type="term" value="C:mitochondrion"/>
    <property type="evidence" value="ECO:0007669"/>
    <property type="project" value="TreeGrafter"/>
</dbReference>
<dbReference type="GO" id="GO:0008299">
    <property type="term" value="P:isoprenoid biosynthetic process"/>
    <property type="evidence" value="ECO:0007669"/>
    <property type="project" value="InterPro"/>
</dbReference>
<dbReference type="PANTHER" id="PTHR12001:SF55">
    <property type="entry name" value="ALL TRANS-POLYPRENYL-DIPHOSPHATE SYNTHASE PDSS2"/>
    <property type="match status" value="1"/>
</dbReference>
<dbReference type="GO" id="GO:1990234">
    <property type="term" value="C:transferase complex"/>
    <property type="evidence" value="ECO:0007669"/>
    <property type="project" value="TreeGrafter"/>
</dbReference>
<dbReference type="GO" id="GO:0006744">
    <property type="term" value="P:ubiquinone biosynthetic process"/>
    <property type="evidence" value="ECO:0007669"/>
    <property type="project" value="TreeGrafter"/>
</dbReference>
<dbReference type="EC" id="2.5.1.91" evidence="2"/>
<accession>A0A6J8CLI1</accession>
<sequence length="379" mass="42416">MNLTRIFRSLYFMRDHNFLLKSHHIASYSKRFPRKCFGIWSSKKVTEWNKAVSDAEKLVGYPTSLMGLRCFLSDEISNVAIQMRKLVGSKHPLLQTARGLIYNDSHTLQTRGLIVLLVCKAAGQPSGSDQDIDNSQRALAEITEMIYTACLIHKGVVNMSDLDLVDEVLEGMSSGNKMATLTGDFLLANACTELARLENTQVVENISCAIGNSMEAEFTKIKNCKTDVTFDDWLDQTYLTSGSLLAHSCQSALLLVGHKESYQTAAFNLGKNLAITRQLYEDINKFTQPETDDISPQILSTAPGVLYLGNRSSDFSEELLEDPKEQKKILKKIKESGELQQCKDLCKQYGIKARQSLHVFEHSVPRDALFRIINATTVS</sequence>
<dbReference type="InterPro" id="IPR000092">
    <property type="entry name" value="Polyprenyl_synt"/>
</dbReference>